<keyword evidence="4 9" id="KW-0479">Metal-binding</keyword>
<dbReference type="GO" id="GO:0046872">
    <property type="term" value="F:metal ion binding"/>
    <property type="evidence" value="ECO:0007669"/>
    <property type="project" value="UniProtKB-KW"/>
</dbReference>
<proteinExistence type="inferred from homology"/>
<dbReference type="InterPro" id="IPR018028">
    <property type="entry name" value="Catalase"/>
</dbReference>
<protein>
    <submittedName>
        <fullName evidence="13">Catalase</fullName>
    </submittedName>
</protein>
<feature type="binding site" description="axial binding residue" evidence="9">
    <location>
        <position position="381"/>
    </location>
    <ligand>
        <name>heme</name>
        <dbReference type="ChEBI" id="CHEBI:30413"/>
    </ligand>
    <ligandPart>
        <name>Fe</name>
        <dbReference type="ChEBI" id="CHEBI:18248"/>
    </ligandPart>
</feature>
<feature type="domain" description="Catalase core" evidence="12">
    <location>
        <begin position="52"/>
        <end position="436"/>
    </location>
</feature>
<dbReference type="InterPro" id="IPR020835">
    <property type="entry name" value="Catalase_sf"/>
</dbReference>
<evidence type="ECO:0000259" key="12">
    <source>
        <dbReference type="SMART" id="SM01060"/>
    </source>
</evidence>
<comment type="cofactor">
    <cofactor evidence="9">
        <name>heme</name>
        <dbReference type="ChEBI" id="CHEBI:30413"/>
    </cofactor>
</comment>
<dbReference type="PIRSF" id="PIRSF038928">
    <property type="entry name" value="Catalase_clade1-3"/>
    <property type="match status" value="1"/>
</dbReference>
<dbReference type="GO" id="GO:0005739">
    <property type="term" value="C:mitochondrion"/>
    <property type="evidence" value="ECO:0007669"/>
    <property type="project" value="TreeGrafter"/>
</dbReference>
<evidence type="ECO:0000256" key="2">
    <source>
        <dbReference type="ARBA" id="ARBA00022559"/>
    </source>
</evidence>
<accession>A0A226EJI7</accession>
<keyword evidence="6 9" id="KW-0408">Iron</keyword>
<keyword evidence="7" id="KW-0376">Hydrogen peroxide</keyword>
<evidence type="ECO:0000256" key="9">
    <source>
        <dbReference type="PIRSR" id="PIRSR038928-2"/>
    </source>
</evidence>
<dbReference type="GO" id="GO:0004096">
    <property type="term" value="F:catalase activity"/>
    <property type="evidence" value="ECO:0007669"/>
    <property type="project" value="InterPro"/>
</dbReference>
<reference evidence="13 14" key="1">
    <citation type="submission" date="2015-12" db="EMBL/GenBank/DDBJ databases">
        <title>The genome of Folsomia candida.</title>
        <authorList>
            <person name="Faddeeva A."/>
            <person name="Derks M.F."/>
            <person name="Anvar Y."/>
            <person name="Smit S."/>
            <person name="Van Straalen N."/>
            <person name="Roelofs D."/>
        </authorList>
    </citation>
    <scope>NUCLEOTIDE SEQUENCE [LARGE SCALE GENOMIC DNA]</scope>
    <source>
        <strain evidence="13 14">VU population</strain>
        <tissue evidence="13">Whole body</tissue>
    </source>
</reference>
<dbReference type="PRINTS" id="PR00067">
    <property type="entry name" value="CATALASE"/>
</dbReference>
<evidence type="ECO:0000256" key="7">
    <source>
        <dbReference type="ARBA" id="ARBA00023324"/>
    </source>
</evidence>
<evidence type="ECO:0000256" key="3">
    <source>
        <dbReference type="ARBA" id="ARBA00022617"/>
    </source>
</evidence>
<feature type="active site" evidence="8">
    <location>
        <position position="99"/>
    </location>
</feature>
<dbReference type="STRING" id="158441.A0A226EJI7"/>
<dbReference type="GO" id="GO:0005777">
    <property type="term" value="C:peroxisome"/>
    <property type="evidence" value="ECO:0007669"/>
    <property type="project" value="TreeGrafter"/>
</dbReference>
<dbReference type="PANTHER" id="PTHR11465:SF9">
    <property type="entry name" value="CATALASE"/>
    <property type="match status" value="1"/>
</dbReference>
<keyword evidence="3 9" id="KW-0349">Heme</keyword>
<dbReference type="SUPFAM" id="SSF56634">
    <property type="entry name" value="Heme-dependent catalase-like"/>
    <property type="match status" value="1"/>
</dbReference>
<name>A0A226EJI7_FOLCA</name>
<dbReference type="GO" id="GO:0042542">
    <property type="term" value="P:response to hydrogen peroxide"/>
    <property type="evidence" value="ECO:0007669"/>
    <property type="project" value="TreeGrafter"/>
</dbReference>
<evidence type="ECO:0000256" key="8">
    <source>
        <dbReference type="PIRSR" id="PIRSR038928-1"/>
    </source>
</evidence>
<evidence type="ECO:0000256" key="6">
    <source>
        <dbReference type="ARBA" id="ARBA00023004"/>
    </source>
</evidence>
<comment type="function">
    <text evidence="10">Catalyzes the degradation of hydrogen peroxide (H(2)O(2)) generated by peroxisomal oxidases to water and oxygen, thereby protecting cells from the toxic effects of hydrogen peroxide.</text>
</comment>
<dbReference type="PROSITE" id="PS00437">
    <property type="entry name" value="CATALASE_1"/>
    <property type="match status" value="1"/>
</dbReference>
<dbReference type="PANTHER" id="PTHR11465">
    <property type="entry name" value="CATALASE"/>
    <property type="match status" value="1"/>
</dbReference>
<comment type="similarity">
    <text evidence="1">Belongs to the catalase family.</text>
</comment>
<organism evidence="13 14">
    <name type="scientific">Folsomia candida</name>
    <name type="common">Springtail</name>
    <dbReference type="NCBI Taxonomy" id="158441"/>
    <lineage>
        <taxon>Eukaryota</taxon>
        <taxon>Metazoa</taxon>
        <taxon>Ecdysozoa</taxon>
        <taxon>Arthropoda</taxon>
        <taxon>Hexapoda</taxon>
        <taxon>Collembola</taxon>
        <taxon>Entomobryomorpha</taxon>
        <taxon>Isotomoidea</taxon>
        <taxon>Isotomidae</taxon>
        <taxon>Proisotominae</taxon>
        <taxon>Folsomia</taxon>
    </lineage>
</organism>
<dbReference type="OMA" id="PESIMHT"/>
<dbReference type="Pfam" id="PF00199">
    <property type="entry name" value="Catalase"/>
    <property type="match status" value="1"/>
</dbReference>
<keyword evidence="2" id="KW-0575">Peroxidase</keyword>
<dbReference type="Gene3D" id="2.40.180.10">
    <property type="entry name" value="Catalase core domain"/>
    <property type="match status" value="1"/>
</dbReference>
<comment type="caution">
    <text evidence="13">The sequence shown here is derived from an EMBL/GenBank/DDBJ whole genome shotgun (WGS) entry which is preliminary data.</text>
</comment>
<dbReference type="OrthoDB" id="6880011at2759"/>
<dbReference type="GO" id="GO:0042744">
    <property type="term" value="P:hydrogen peroxide catabolic process"/>
    <property type="evidence" value="ECO:0007669"/>
    <property type="project" value="UniProtKB-KW"/>
</dbReference>
<dbReference type="PROSITE" id="PS51402">
    <property type="entry name" value="CATALASE_3"/>
    <property type="match status" value="1"/>
</dbReference>
<evidence type="ECO:0000256" key="11">
    <source>
        <dbReference type="SAM" id="SignalP"/>
    </source>
</evidence>
<dbReference type="Proteomes" id="UP000198287">
    <property type="component" value="Unassembled WGS sequence"/>
</dbReference>
<dbReference type="EMBL" id="LNIX01000003">
    <property type="protein sequence ID" value="OXA57609.1"/>
    <property type="molecule type" value="Genomic_DNA"/>
</dbReference>
<keyword evidence="11" id="KW-0732">Signal</keyword>
<gene>
    <name evidence="13" type="ORF">Fcan01_06439</name>
</gene>
<sequence>MSLQRVSIMNICALVIHLFVAQCLGSQSNSPSVNHLTNWASTHPNDTTTFATTANGILYPSLSASQAIGINGHILLQDMFLLEKTQSFNRERIPERVVHAKGAGAFGFFQVNQNIAHITKAKFLQPDQKTRVAVRFSTVGGELGSSDTWVDPKGFAVKFYTTEGIHDLVGNNIQVFPIRDPMLFSDINRSRKRNAQTHLRDPTEWWDFVTLRPETTLHTLHLFSDMGTPRSFRGMDGAGVHTFKMVNSSESPVYVKFHWKTKQKKGYFTPQESANMAGINADVLLQDLYDAIELKEYPSWDLFIQVMTFDQAKKHPQNPFDITTFWRPEEYPLIPVGTMTLNENPKDYFSQVEQLAFSPSRMVPGIEPSPDRMLHSRIFSYPDAQMYRLGVNSHQIPVNKCPFAITGTYQRDGAMNVGSNGDGGPNYYPNSFHGVRQAIGVNTKFSVSGDVDRVDTGNEDNFSMAVKYLKLDVDTEERKRIYDNIADFLGKADKSVQDRFLTNNAYPVSQEFGDGMKDALERRRKMK</sequence>
<evidence type="ECO:0000256" key="5">
    <source>
        <dbReference type="ARBA" id="ARBA00023002"/>
    </source>
</evidence>
<dbReference type="InterPro" id="IPR024711">
    <property type="entry name" value="Catalase_clade1/3"/>
</dbReference>
<feature type="active site" evidence="8">
    <location>
        <position position="171"/>
    </location>
</feature>
<keyword evidence="5" id="KW-0560">Oxidoreductase</keyword>
<dbReference type="AlphaFoldDB" id="A0A226EJI7"/>
<evidence type="ECO:0000256" key="4">
    <source>
        <dbReference type="ARBA" id="ARBA00022723"/>
    </source>
</evidence>
<dbReference type="GO" id="GO:0020037">
    <property type="term" value="F:heme binding"/>
    <property type="evidence" value="ECO:0007669"/>
    <property type="project" value="InterPro"/>
</dbReference>
<feature type="chain" id="PRO_5013325169" evidence="11">
    <location>
        <begin position="26"/>
        <end position="527"/>
    </location>
</feature>
<dbReference type="InterPro" id="IPR002226">
    <property type="entry name" value="Catalase_haem_BS"/>
</dbReference>
<dbReference type="SMART" id="SM01060">
    <property type="entry name" value="Catalase"/>
    <property type="match status" value="1"/>
</dbReference>
<evidence type="ECO:0000256" key="1">
    <source>
        <dbReference type="ARBA" id="ARBA00005329"/>
    </source>
</evidence>
<evidence type="ECO:0000313" key="14">
    <source>
        <dbReference type="Proteomes" id="UP000198287"/>
    </source>
</evidence>
<keyword evidence="14" id="KW-1185">Reference proteome</keyword>
<dbReference type="InterPro" id="IPR011614">
    <property type="entry name" value="Catalase_core"/>
</dbReference>
<feature type="signal peptide" evidence="11">
    <location>
        <begin position="1"/>
        <end position="25"/>
    </location>
</feature>
<evidence type="ECO:0000313" key="13">
    <source>
        <dbReference type="EMBL" id="OXA57609.1"/>
    </source>
</evidence>
<dbReference type="InterPro" id="IPR024708">
    <property type="entry name" value="Catalase_AS"/>
</dbReference>
<dbReference type="PROSITE" id="PS00438">
    <property type="entry name" value="CATALASE_2"/>
    <property type="match status" value="1"/>
</dbReference>
<evidence type="ECO:0000256" key="10">
    <source>
        <dbReference type="RuleBase" id="RU004142"/>
    </source>
</evidence>